<dbReference type="EC" id="3.6.1.7" evidence="2 4"/>
<accession>A0A2T5BZX6</accession>
<feature type="active site" evidence="4">
    <location>
        <position position="21"/>
    </location>
</feature>
<dbReference type="RefSeq" id="WP_211316123.1">
    <property type="nucleotide sequence ID" value="NZ_OY782574.1"/>
</dbReference>
<evidence type="ECO:0000256" key="4">
    <source>
        <dbReference type="PROSITE-ProRule" id="PRU00520"/>
    </source>
</evidence>
<comment type="similarity">
    <text evidence="1 6">Belongs to the acylphosphatase family.</text>
</comment>
<dbReference type="PROSITE" id="PS00151">
    <property type="entry name" value="ACYLPHOSPHATASE_2"/>
    <property type="match status" value="1"/>
</dbReference>
<dbReference type="PROSITE" id="PS00150">
    <property type="entry name" value="ACYLPHOSPHATASE_1"/>
    <property type="match status" value="1"/>
</dbReference>
<comment type="caution">
    <text evidence="8">The sequence shown here is derived from an EMBL/GenBank/DDBJ whole genome shotgun (WGS) entry which is preliminary data.</text>
</comment>
<evidence type="ECO:0000313" key="8">
    <source>
        <dbReference type="EMBL" id="PTN07873.1"/>
    </source>
</evidence>
<dbReference type="AlphaFoldDB" id="A0A2T5BZX6"/>
<evidence type="ECO:0000313" key="9">
    <source>
        <dbReference type="Proteomes" id="UP000243525"/>
    </source>
</evidence>
<dbReference type="EMBL" id="QAAD01000012">
    <property type="protein sequence ID" value="PTN07873.1"/>
    <property type="molecule type" value="Genomic_DNA"/>
</dbReference>
<dbReference type="PANTHER" id="PTHR47268:SF4">
    <property type="entry name" value="ACYLPHOSPHATASE"/>
    <property type="match status" value="1"/>
</dbReference>
<gene>
    <name evidence="8" type="ORF">C8N47_11235</name>
</gene>
<dbReference type="InterPro" id="IPR020456">
    <property type="entry name" value="Acylphosphatase"/>
</dbReference>
<evidence type="ECO:0000256" key="6">
    <source>
        <dbReference type="RuleBase" id="RU004168"/>
    </source>
</evidence>
<feature type="domain" description="Acylphosphatase-like" evidence="7">
    <location>
        <begin position="6"/>
        <end position="93"/>
    </location>
</feature>
<organism evidence="8 9">
    <name type="scientific">Mangrovibacterium marinum</name>
    <dbReference type="NCBI Taxonomy" id="1639118"/>
    <lineage>
        <taxon>Bacteria</taxon>
        <taxon>Pseudomonadati</taxon>
        <taxon>Bacteroidota</taxon>
        <taxon>Bacteroidia</taxon>
        <taxon>Marinilabiliales</taxon>
        <taxon>Prolixibacteraceae</taxon>
        <taxon>Mangrovibacterium</taxon>
    </lineage>
</organism>
<dbReference type="InterPro" id="IPR001792">
    <property type="entry name" value="Acylphosphatase-like_dom"/>
</dbReference>
<reference evidence="8 9" key="1">
    <citation type="submission" date="2018-04" db="EMBL/GenBank/DDBJ databases">
        <title>Genomic Encyclopedia of Archaeal and Bacterial Type Strains, Phase II (KMG-II): from individual species to whole genera.</title>
        <authorList>
            <person name="Goeker M."/>
        </authorList>
    </citation>
    <scope>NUCLEOTIDE SEQUENCE [LARGE SCALE GENOMIC DNA]</scope>
    <source>
        <strain evidence="8 9">DSM 28823</strain>
    </source>
</reference>
<sequence>MSSSKRIHIILVGRVQGVGFRSFSRHKALELKLSGWVRNKMDGSVEIEVEGHPETIARFIAELKAGNGYSRVDRIFKSELPELANYPSFYIKY</sequence>
<name>A0A2T5BZX6_9BACT</name>
<proteinExistence type="inferred from homology"/>
<comment type="catalytic activity">
    <reaction evidence="3 4 5">
        <text>an acyl phosphate + H2O = a carboxylate + phosphate + H(+)</text>
        <dbReference type="Rhea" id="RHEA:14965"/>
        <dbReference type="ChEBI" id="CHEBI:15377"/>
        <dbReference type="ChEBI" id="CHEBI:15378"/>
        <dbReference type="ChEBI" id="CHEBI:29067"/>
        <dbReference type="ChEBI" id="CHEBI:43474"/>
        <dbReference type="ChEBI" id="CHEBI:59918"/>
        <dbReference type="EC" id="3.6.1.7"/>
    </reaction>
</comment>
<evidence type="ECO:0000256" key="3">
    <source>
        <dbReference type="ARBA" id="ARBA00047645"/>
    </source>
</evidence>
<dbReference type="InterPro" id="IPR036046">
    <property type="entry name" value="Acylphosphatase-like_dom_sf"/>
</dbReference>
<dbReference type="PRINTS" id="PR00112">
    <property type="entry name" value="ACYLPHPHTASE"/>
</dbReference>
<evidence type="ECO:0000256" key="5">
    <source>
        <dbReference type="RuleBase" id="RU000553"/>
    </source>
</evidence>
<dbReference type="SUPFAM" id="SSF54975">
    <property type="entry name" value="Acylphosphatase/BLUF domain-like"/>
    <property type="match status" value="1"/>
</dbReference>
<protein>
    <recommendedName>
        <fullName evidence="2 4">Acylphosphatase</fullName>
        <ecNumber evidence="2 4">3.6.1.7</ecNumber>
    </recommendedName>
</protein>
<dbReference type="Gene3D" id="3.30.70.100">
    <property type="match status" value="1"/>
</dbReference>
<evidence type="ECO:0000256" key="2">
    <source>
        <dbReference type="ARBA" id="ARBA00012150"/>
    </source>
</evidence>
<dbReference type="GO" id="GO:0003998">
    <property type="term" value="F:acylphosphatase activity"/>
    <property type="evidence" value="ECO:0007669"/>
    <property type="project" value="UniProtKB-EC"/>
</dbReference>
<evidence type="ECO:0000259" key="7">
    <source>
        <dbReference type="PROSITE" id="PS51160"/>
    </source>
</evidence>
<dbReference type="Proteomes" id="UP000243525">
    <property type="component" value="Unassembled WGS sequence"/>
</dbReference>
<dbReference type="PANTHER" id="PTHR47268">
    <property type="entry name" value="ACYLPHOSPHATASE"/>
    <property type="match status" value="1"/>
</dbReference>
<keyword evidence="9" id="KW-1185">Reference proteome</keyword>
<dbReference type="PROSITE" id="PS51160">
    <property type="entry name" value="ACYLPHOSPHATASE_3"/>
    <property type="match status" value="1"/>
</dbReference>
<feature type="active site" evidence="4">
    <location>
        <position position="39"/>
    </location>
</feature>
<dbReference type="InterPro" id="IPR017968">
    <property type="entry name" value="Acylphosphatase_CS"/>
</dbReference>
<keyword evidence="4 5" id="KW-0378">Hydrolase</keyword>
<dbReference type="Pfam" id="PF00708">
    <property type="entry name" value="Acylphosphatase"/>
    <property type="match status" value="1"/>
</dbReference>
<evidence type="ECO:0000256" key="1">
    <source>
        <dbReference type="ARBA" id="ARBA00005614"/>
    </source>
</evidence>